<evidence type="ECO:0000256" key="1">
    <source>
        <dbReference type="SAM" id="Phobius"/>
    </source>
</evidence>
<keyword evidence="1" id="KW-0812">Transmembrane</keyword>
<name>A0ABX2CU69_9CYAN</name>
<feature type="transmembrane region" description="Helical" evidence="1">
    <location>
        <begin position="129"/>
        <end position="150"/>
    </location>
</feature>
<sequence length="275" mass="30418">MPKKNLSSSGQTGPLSVGNVVSASLRIYRDHFKPYFGLAFVAYLWLLVPIYGWAKYSAISALISRLAFGEVRENPETVSDARREVNPRMWGLFWAGTLTFLIFFGVSLVGGLAMAILAGGAAAIFRQNYAILAAFLVVAVIAFLIIYIRIFSRLLIVELPLAMENNVNASSAISRSWQLTKGSVGRIQWIVFVGILVSLPMTIVVQILTVIVQVVLSAVLGRESGLFYLVYYILIVVLSIVSGALVTPFWQAMKAIIYYDLRSRKEGLGLKMRDR</sequence>
<feature type="domain" description="Glycerophosphoryl diester phosphodiesterase membrane" evidence="2">
    <location>
        <begin position="135"/>
        <end position="260"/>
    </location>
</feature>
<dbReference type="InterPro" id="IPR018476">
    <property type="entry name" value="GlyceroP-diester-Pdiesterase_M"/>
</dbReference>
<reference evidence="3 4" key="1">
    <citation type="journal article" date="2020" name="Sci. Rep.">
        <title>A novel cyanobacterial geosmin producer, revising GeoA distribution and dispersion patterns in Bacteria.</title>
        <authorList>
            <person name="Churro C."/>
            <person name="Semedo-Aguiar A.P."/>
            <person name="Silva A.D."/>
            <person name="Pereira-Leal J.B."/>
            <person name="Leite R.B."/>
        </authorList>
    </citation>
    <scope>NUCLEOTIDE SEQUENCE [LARGE SCALE GENOMIC DNA]</scope>
    <source>
        <strain evidence="3 4">IPMA8</strain>
    </source>
</reference>
<feature type="transmembrane region" description="Helical" evidence="1">
    <location>
        <begin position="228"/>
        <end position="250"/>
    </location>
</feature>
<keyword evidence="1" id="KW-0472">Membrane</keyword>
<proteinExistence type="predicted"/>
<dbReference type="Pfam" id="PF10110">
    <property type="entry name" value="GPDPase_memb"/>
    <property type="match status" value="1"/>
</dbReference>
<keyword evidence="4" id="KW-1185">Reference proteome</keyword>
<gene>
    <name evidence="3" type="ORF">E5S67_00926</name>
</gene>
<evidence type="ECO:0000259" key="2">
    <source>
        <dbReference type="Pfam" id="PF10110"/>
    </source>
</evidence>
<keyword evidence="1" id="KW-1133">Transmembrane helix</keyword>
<feature type="transmembrane region" description="Helical" evidence="1">
    <location>
        <begin position="189"/>
        <end position="216"/>
    </location>
</feature>
<feature type="transmembrane region" description="Helical" evidence="1">
    <location>
        <begin position="92"/>
        <end position="117"/>
    </location>
</feature>
<dbReference type="Proteomes" id="UP000702425">
    <property type="component" value="Unassembled WGS sequence"/>
</dbReference>
<feature type="transmembrane region" description="Helical" evidence="1">
    <location>
        <begin position="35"/>
        <end position="54"/>
    </location>
</feature>
<protein>
    <recommendedName>
        <fullName evidence="2">Glycerophosphoryl diester phosphodiesterase membrane domain-containing protein</fullName>
    </recommendedName>
</protein>
<dbReference type="RefSeq" id="WP_172185896.1">
    <property type="nucleotide sequence ID" value="NZ_CAWPPK010000013.1"/>
</dbReference>
<organism evidence="3 4">
    <name type="scientific">Microcoleus asticus IPMA8</name>
    <dbReference type="NCBI Taxonomy" id="2563858"/>
    <lineage>
        <taxon>Bacteria</taxon>
        <taxon>Bacillati</taxon>
        <taxon>Cyanobacteriota</taxon>
        <taxon>Cyanophyceae</taxon>
        <taxon>Oscillatoriophycideae</taxon>
        <taxon>Oscillatoriales</taxon>
        <taxon>Microcoleaceae</taxon>
        <taxon>Microcoleus</taxon>
        <taxon>Microcoleus asticus</taxon>
    </lineage>
</organism>
<dbReference type="EMBL" id="SRRZ01000011">
    <property type="protein sequence ID" value="NQE33208.1"/>
    <property type="molecule type" value="Genomic_DNA"/>
</dbReference>
<comment type="caution">
    <text evidence="3">The sequence shown here is derived from an EMBL/GenBank/DDBJ whole genome shotgun (WGS) entry which is preliminary data.</text>
</comment>
<evidence type="ECO:0000313" key="4">
    <source>
        <dbReference type="Proteomes" id="UP000702425"/>
    </source>
</evidence>
<evidence type="ECO:0000313" key="3">
    <source>
        <dbReference type="EMBL" id="NQE33208.1"/>
    </source>
</evidence>
<accession>A0ABX2CU69</accession>